<keyword evidence="7" id="KW-0547">Nucleotide-binding</keyword>
<dbReference type="InterPro" id="IPR023299">
    <property type="entry name" value="ATPase_P-typ_cyto_dom_N"/>
</dbReference>
<keyword evidence="3" id="KW-0813">Transport</keyword>
<dbReference type="PANTHER" id="PTHR24093">
    <property type="entry name" value="CATION TRANSPORTING ATPASE"/>
    <property type="match status" value="1"/>
</dbReference>
<evidence type="ECO:0000256" key="8">
    <source>
        <dbReference type="ARBA" id="ARBA00022837"/>
    </source>
</evidence>
<comment type="caution">
    <text evidence="17">The sequence shown here is derived from an EMBL/GenBank/DDBJ whole genome shotgun (WGS) entry which is preliminary data.</text>
</comment>
<dbReference type="InterPro" id="IPR008250">
    <property type="entry name" value="ATPase_P-typ_transduc_dom_A_sf"/>
</dbReference>
<keyword evidence="18" id="KW-1185">Reference proteome</keyword>
<dbReference type="InterPro" id="IPR004014">
    <property type="entry name" value="ATPase_P-typ_cation-transptr_N"/>
</dbReference>
<evidence type="ECO:0000256" key="2">
    <source>
        <dbReference type="ARBA" id="ARBA00012790"/>
    </source>
</evidence>
<keyword evidence="13" id="KW-0406">Ion transport</keyword>
<dbReference type="InterPro" id="IPR006068">
    <property type="entry name" value="ATPase_P-typ_cation-transptr_C"/>
</dbReference>
<dbReference type="Proteomes" id="UP001232992">
    <property type="component" value="Unassembled WGS sequence"/>
</dbReference>
<dbReference type="EC" id="7.2.2.10" evidence="2"/>
<feature type="transmembrane region" description="Helical" evidence="15">
    <location>
        <begin position="327"/>
        <end position="348"/>
    </location>
</feature>
<keyword evidence="10" id="KW-0460">Magnesium</keyword>
<dbReference type="PANTHER" id="PTHR24093:SF369">
    <property type="entry name" value="CALCIUM-TRANSPORTING ATPASE"/>
    <property type="match status" value="1"/>
</dbReference>
<dbReference type="SFLD" id="SFLDG00002">
    <property type="entry name" value="C1.7:_P-type_atpase_like"/>
    <property type="match status" value="1"/>
</dbReference>
<dbReference type="SUPFAM" id="SSF56784">
    <property type="entry name" value="HAD-like"/>
    <property type="match status" value="1"/>
</dbReference>
<dbReference type="SFLD" id="SFLDF00027">
    <property type="entry name" value="p-type_atpase"/>
    <property type="match status" value="1"/>
</dbReference>
<evidence type="ECO:0000256" key="1">
    <source>
        <dbReference type="ARBA" id="ARBA00004127"/>
    </source>
</evidence>
<feature type="transmembrane region" description="Helical" evidence="15">
    <location>
        <begin position="78"/>
        <end position="96"/>
    </location>
</feature>
<dbReference type="Gene3D" id="3.40.50.1000">
    <property type="entry name" value="HAD superfamily/HAD-like"/>
    <property type="match status" value="1"/>
</dbReference>
<dbReference type="InterPro" id="IPR001757">
    <property type="entry name" value="P_typ_ATPase"/>
</dbReference>
<dbReference type="PROSITE" id="PS00154">
    <property type="entry name" value="ATPASE_E1_E2"/>
    <property type="match status" value="1"/>
</dbReference>
<dbReference type="SUPFAM" id="SSF81653">
    <property type="entry name" value="Calcium ATPase, transduction domain A"/>
    <property type="match status" value="1"/>
</dbReference>
<feature type="transmembrane region" description="Helical" evidence="15">
    <location>
        <begin position="775"/>
        <end position="796"/>
    </location>
</feature>
<dbReference type="Pfam" id="PF13246">
    <property type="entry name" value="Cation_ATPase"/>
    <property type="match status" value="1"/>
</dbReference>
<evidence type="ECO:0000256" key="10">
    <source>
        <dbReference type="ARBA" id="ARBA00022842"/>
    </source>
</evidence>
<evidence type="ECO:0000256" key="11">
    <source>
        <dbReference type="ARBA" id="ARBA00022967"/>
    </source>
</evidence>
<evidence type="ECO:0000256" key="6">
    <source>
        <dbReference type="ARBA" id="ARBA00022723"/>
    </source>
</evidence>
<feature type="transmembrane region" description="Helical" evidence="15">
    <location>
        <begin position="368"/>
        <end position="396"/>
    </location>
</feature>
<evidence type="ECO:0000259" key="16">
    <source>
        <dbReference type="SMART" id="SM00831"/>
    </source>
</evidence>
<dbReference type="InterPro" id="IPR023298">
    <property type="entry name" value="ATPase_P-typ_TM_dom_sf"/>
</dbReference>
<dbReference type="EMBL" id="JAQOSQ010000001">
    <property type="protein sequence ID" value="MDJ1181668.1"/>
    <property type="molecule type" value="Genomic_DNA"/>
</dbReference>
<keyword evidence="5 15" id="KW-0812">Transmembrane</keyword>
<accession>A0ABT7BR50</accession>
<dbReference type="SUPFAM" id="SSF81665">
    <property type="entry name" value="Calcium ATPase, transmembrane domain M"/>
    <property type="match status" value="2"/>
</dbReference>
<dbReference type="InterPro" id="IPR044492">
    <property type="entry name" value="P_typ_ATPase_HD_dom"/>
</dbReference>
<gene>
    <name evidence="17" type="ORF">PMH09_00540</name>
</gene>
<feature type="transmembrane region" description="Helical" evidence="15">
    <location>
        <begin position="876"/>
        <end position="896"/>
    </location>
</feature>
<keyword evidence="14 15" id="KW-0472">Membrane</keyword>
<feature type="transmembrane region" description="Helical" evidence="15">
    <location>
        <begin position="848"/>
        <end position="870"/>
    </location>
</feature>
<dbReference type="SFLD" id="SFLDS00003">
    <property type="entry name" value="Haloacid_Dehalogenase"/>
    <property type="match status" value="1"/>
</dbReference>
<feature type="transmembrane region" description="Helical" evidence="15">
    <location>
        <begin position="947"/>
        <end position="964"/>
    </location>
</feature>
<feature type="transmembrane region" description="Helical" evidence="15">
    <location>
        <begin position="55"/>
        <end position="72"/>
    </location>
</feature>
<evidence type="ECO:0000256" key="7">
    <source>
        <dbReference type="ARBA" id="ARBA00022741"/>
    </source>
</evidence>
<evidence type="ECO:0000256" key="9">
    <source>
        <dbReference type="ARBA" id="ARBA00022840"/>
    </source>
</evidence>
<evidence type="ECO:0000313" key="18">
    <source>
        <dbReference type="Proteomes" id="UP001232992"/>
    </source>
</evidence>
<dbReference type="NCBIfam" id="TIGR01517">
    <property type="entry name" value="ATPase-IIB_Ca"/>
    <property type="match status" value="1"/>
</dbReference>
<keyword evidence="12 15" id="KW-1133">Transmembrane helix</keyword>
<evidence type="ECO:0000313" key="17">
    <source>
        <dbReference type="EMBL" id="MDJ1181668.1"/>
    </source>
</evidence>
<reference evidence="17 18" key="1">
    <citation type="submission" date="2023-01" db="EMBL/GenBank/DDBJ databases">
        <title>Novel diversity within Roseofilum (Cyanobacteria; Desertifilaceae) from marine benthic mats with descriptions of four novel species.</title>
        <authorList>
            <person name="Wang Y."/>
            <person name="Berthold D.E."/>
            <person name="Hu J."/>
            <person name="Lefler F.W."/>
            <person name="Laughinghouse H.D. IV."/>
        </authorList>
    </citation>
    <scope>NUCLEOTIDE SEQUENCE [LARGE SCALE GENOMIC DNA]</scope>
    <source>
        <strain evidence="17 18">BLCC-M143</strain>
    </source>
</reference>
<dbReference type="PRINTS" id="PR00119">
    <property type="entry name" value="CATATPASE"/>
</dbReference>
<comment type="subcellular location">
    <subcellularLocation>
        <location evidence="1">Endomembrane system</location>
        <topology evidence="1">Multi-pass membrane protein</topology>
    </subcellularLocation>
</comment>
<dbReference type="Pfam" id="PF00122">
    <property type="entry name" value="E1-E2_ATPase"/>
    <property type="match status" value="1"/>
</dbReference>
<keyword evidence="6" id="KW-0479">Metal-binding</keyword>
<evidence type="ECO:0000256" key="15">
    <source>
        <dbReference type="SAM" id="Phobius"/>
    </source>
</evidence>
<keyword evidence="11" id="KW-1278">Translocase</keyword>
<dbReference type="Pfam" id="PF00689">
    <property type="entry name" value="Cation_ATPase_C"/>
    <property type="match status" value="1"/>
</dbReference>
<keyword evidence="8" id="KW-0106">Calcium</keyword>
<sequence length="979" mass="107313">MTIERYTATLDNSKHLRGLTARQVDESRDRHGPNILTPGEQTPWWTLYLEKYEDPIIRILIVAALVAIAIGFVDGDYIEGVGILIAIFLATTVAFINEYKATQEFNILNQVNDEVPITVVRDSIFTTVPKKDIVVGDIILLEAGDEVPADGVVVGAVSFQINESSLTGETLPVTKVTSHQLETLSVDSTAYSPDRALRGTIVVDGHGILEIIAVGDRTEIGDTARAASGPTNEKTPLNQQLDRLSQLIGVCGLAIAVFIDAALIFRGILTHEFALTYQQWYVTGLVILSAAIALVKVWLPIVYDGLSFLKPELEMPEWLEDESILEWLKSFAIGALVLGAGLGVGWLLHWVPSNPQSWITKAAATSLLTYFTIAVAIIVVAVPEGLPLSVVLSLAYSMRRMTSQNALVRQMQACETIGATTVICSDKTGTITLNKMEVSQACLAGEMDLIAEAIAVNSTANLERSCDLDGGKENVSVIGDPTEGALLLWLEERDRNYQDQRQSFNILTQLTFSPERKYMATLGYAPGFECPILHIKGAPEVILPRCNRMVTKDGVQPIRSHSEIANDIQQYEAKGMRILGLAYLDTIPALDRESDVEIEPMLNQPMIWLGFFAISDPIRPDVPRAIKTCKRAGVGVKIVTGDNSNTAQHIAREIGLVTEEDGSECFITGKAFAQLNDEEARTAVKDLKVLSRARPGDKQRLVKLLQDNGEVVAVTGDGTNDAPAMNQAQVGLAMGQESTSVAKDASDIIILDHSFKSIENAVMWGRSLYQNIQKFLLFQLTINVAACALALLGPFININLPLTVTQLLWVNLIMDTFAALALATEPANPKVMRDRPRDPKAFIITPAMARQILTVAALFLVFFVAFLLYIQQDGEVSPYELSLFFTTFVIVNWWNLFNAKCFGVKESIFKNLSDSPGFLSISAIILFGQIAMVQWGGTVFRTVPLSLQDWLIIWGGTSAILWVGEIERLLARMTAKTES</sequence>
<proteinExistence type="predicted"/>
<protein>
    <recommendedName>
        <fullName evidence="2">P-type Ca(2+) transporter</fullName>
        <ecNumber evidence="2">7.2.2.10</ecNumber>
    </recommendedName>
</protein>
<dbReference type="PRINTS" id="PR00120">
    <property type="entry name" value="HATPASE"/>
</dbReference>
<name>A0ABT7BR50_9CYAN</name>
<dbReference type="Gene3D" id="1.20.1110.10">
    <property type="entry name" value="Calcium-transporting ATPase, transmembrane domain"/>
    <property type="match status" value="3"/>
</dbReference>
<dbReference type="SMART" id="SM00831">
    <property type="entry name" value="Cation_ATPase_N"/>
    <property type="match status" value="1"/>
</dbReference>
<dbReference type="InterPro" id="IPR023214">
    <property type="entry name" value="HAD_sf"/>
</dbReference>
<dbReference type="InterPro" id="IPR006408">
    <property type="entry name" value="P-type_ATPase_IIB"/>
</dbReference>
<dbReference type="Gene3D" id="2.70.150.10">
    <property type="entry name" value="Calcium-transporting ATPase, cytoplasmic transduction domain A"/>
    <property type="match status" value="1"/>
</dbReference>
<dbReference type="InterPro" id="IPR059000">
    <property type="entry name" value="ATPase_P-type_domA"/>
</dbReference>
<dbReference type="Gene3D" id="3.40.1110.10">
    <property type="entry name" value="Calcium-transporting ATPase, cytoplasmic domain N"/>
    <property type="match status" value="1"/>
</dbReference>
<dbReference type="NCBIfam" id="TIGR01494">
    <property type="entry name" value="ATPase_P-type"/>
    <property type="match status" value="3"/>
</dbReference>
<evidence type="ECO:0000256" key="12">
    <source>
        <dbReference type="ARBA" id="ARBA00022989"/>
    </source>
</evidence>
<keyword evidence="9" id="KW-0067">ATP-binding</keyword>
<evidence type="ECO:0000256" key="13">
    <source>
        <dbReference type="ARBA" id="ARBA00023065"/>
    </source>
</evidence>
<evidence type="ECO:0000256" key="3">
    <source>
        <dbReference type="ARBA" id="ARBA00022448"/>
    </source>
</evidence>
<dbReference type="InterPro" id="IPR036412">
    <property type="entry name" value="HAD-like_sf"/>
</dbReference>
<evidence type="ECO:0000256" key="4">
    <source>
        <dbReference type="ARBA" id="ARBA00022568"/>
    </source>
</evidence>
<feature type="transmembrane region" description="Helical" evidence="15">
    <location>
        <begin position="917"/>
        <end position="935"/>
    </location>
</feature>
<dbReference type="Pfam" id="PF00690">
    <property type="entry name" value="Cation_ATPase_N"/>
    <property type="match status" value="1"/>
</dbReference>
<feature type="transmembrane region" description="Helical" evidence="15">
    <location>
        <begin position="808"/>
        <end position="827"/>
    </location>
</feature>
<feature type="transmembrane region" description="Helical" evidence="15">
    <location>
        <begin position="247"/>
        <end position="268"/>
    </location>
</feature>
<organism evidence="17 18">
    <name type="scientific">Roseofilum casamattae BLCC-M143</name>
    <dbReference type="NCBI Taxonomy" id="3022442"/>
    <lineage>
        <taxon>Bacteria</taxon>
        <taxon>Bacillati</taxon>
        <taxon>Cyanobacteriota</taxon>
        <taxon>Cyanophyceae</taxon>
        <taxon>Desertifilales</taxon>
        <taxon>Desertifilaceae</taxon>
        <taxon>Roseofilum</taxon>
        <taxon>Roseofilum casamattae</taxon>
    </lineage>
</organism>
<evidence type="ECO:0000256" key="14">
    <source>
        <dbReference type="ARBA" id="ARBA00023136"/>
    </source>
</evidence>
<feature type="domain" description="Cation-transporting P-type ATPase N-terminal" evidence="16">
    <location>
        <begin position="2"/>
        <end position="72"/>
    </location>
</feature>
<evidence type="ECO:0000256" key="5">
    <source>
        <dbReference type="ARBA" id="ARBA00022692"/>
    </source>
</evidence>
<dbReference type="InterPro" id="IPR018303">
    <property type="entry name" value="ATPase_P-typ_P_site"/>
</dbReference>
<dbReference type="RefSeq" id="WP_283756323.1">
    <property type="nucleotide sequence ID" value="NZ_JAQOSQ010000001.1"/>
</dbReference>
<feature type="transmembrane region" description="Helical" evidence="15">
    <location>
        <begin position="280"/>
        <end position="306"/>
    </location>
</feature>
<keyword evidence="4" id="KW-0109">Calcium transport</keyword>